<proteinExistence type="predicted"/>
<dbReference type="InterPro" id="IPR038883">
    <property type="entry name" value="AN11006-like"/>
</dbReference>
<accession>A0A2T3BGB4</accession>
<evidence type="ECO:0000313" key="2">
    <source>
        <dbReference type="Proteomes" id="UP000241818"/>
    </source>
</evidence>
<dbReference type="Proteomes" id="UP000241818">
    <property type="component" value="Unassembled WGS sequence"/>
</dbReference>
<dbReference type="PANTHER" id="PTHR42085">
    <property type="entry name" value="F-BOX DOMAIN-CONTAINING PROTEIN"/>
    <property type="match status" value="1"/>
</dbReference>
<evidence type="ECO:0000313" key="1">
    <source>
        <dbReference type="EMBL" id="PSS28446.1"/>
    </source>
</evidence>
<dbReference type="GeneID" id="36577785"/>
<name>A0A2T3BGB4_AMORE</name>
<dbReference type="AlphaFoldDB" id="A0A2T3BGB4"/>
<protein>
    <recommendedName>
        <fullName evidence="3">F-box domain-containing protein</fullName>
    </recommendedName>
</protein>
<keyword evidence="2" id="KW-1185">Reference proteome</keyword>
<evidence type="ECO:0008006" key="3">
    <source>
        <dbReference type="Google" id="ProtNLM"/>
    </source>
</evidence>
<dbReference type="PANTHER" id="PTHR42085:SF2">
    <property type="entry name" value="F-BOX DOMAIN-CONTAINING PROTEIN"/>
    <property type="match status" value="1"/>
</dbReference>
<dbReference type="OrthoDB" id="5372935at2759"/>
<dbReference type="InParanoid" id="A0A2T3BGB4"/>
<dbReference type="EMBL" id="KZ679006">
    <property type="protein sequence ID" value="PSS28446.1"/>
    <property type="molecule type" value="Genomic_DNA"/>
</dbReference>
<gene>
    <name evidence="1" type="ORF">M430DRAFT_92314</name>
</gene>
<reference evidence="1 2" key="1">
    <citation type="journal article" date="2018" name="New Phytol.">
        <title>Comparative genomics and transcriptomics depict ericoid mycorrhizal fungi as versatile saprotrophs and plant mutualists.</title>
        <authorList>
            <person name="Martino E."/>
            <person name="Morin E."/>
            <person name="Grelet G.A."/>
            <person name="Kuo A."/>
            <person name="Kohler A."/>
            <person name="Daghino S."/>
            <person name="Barry K.W."/>
            <person name="Cichocki N."/>
            <person name="Clum A."/>
            <person name="Dockter R.B."/>
            <person name="Hainaut M."/>
            <person name="Kuo R.C."/>
            <person name="LaButti K."/>
            <person name="Lindahl B.D."/>
            <person name="Lindquist E.A."/>
            <person name="Lipzen A."/>
            <person name="Khouja H.R."/>
            <person name="Magnuson J."/>
            <person name="Murat C."/>
            <person name="Ohm R.A."/>
            <person name="Singer S.W."/>
            <person name="Spatafora J.W."/>
            <person name="Wang M."/>
            <person name="Veneault-Fourrey C."/>
            <person name="Henrissat B."/>
            <person name="Grigoriev I.V."/>
            <person name="Martin F.M."/>
            <person name="Perotto S."/>
        </authorList>
    </citation>
    <scope>NUCLEOTIDE SEQUENCE [LARGE SCALE GENOMIC DNA]</scope>
    <source>
        <strain evidence="1 2">ATCC 22711</strain>
    </source>
</reference>
<dbReference type="RefSeq" id="XP_024725971.1">
    <property type="nucleotide sequence ID" value="XM_024869704.1"/>
</dbReference>
<organism evidence="1 2">
    <name type="scientific">Amorphotheca resinae ATCC 22711</name>
    <dbReference type="NCBI Taxonomy" id="857342"/>
    <lineage>
        <taxon>Eukaryota</taxon>
        <taxon>Fungi</taxon>
        <taxon>Dikarya</taxon>
        <taxon>Ascomycota</taxon>
        <taxon>Pezizomycotina</taxon>
        <taxon>Leotiomycetes</taxon>
        <taxon>Helotiales</taxon>
        <taxon>Amorphothecaceae</taxon>
        <taxon>Amorphotheca</taxon>
    </lineage>
</organism>
<sequence>MNHGVLSIRTVASASTTPVSSTYPSAYLLENEDEDSTQGQKQAPFPFLSLPSELRNKIYSFVFSEAPQVLDLDPSIFHLFHKQKMLALFTVSRQIHLEATHHFFSTHTFRLFPTYPGRYFKTKKPLLARLPKHYRSSITNFELRLGPGWNAPPRGWVVNDALGLKDCINVRVLKIFVECDPSDAIFKGFRASDGFYERFSQNLLDGILKEVPSIKVVEFDAWSSVKRNGDMIAGLGEVVSRYDKVVGWGPERGWDQELDRVWLDAVLVHGGGKLSKSLAVFA</sequence>